<dbReference type="PANTHER" id="PTHR43380">
    <property type="entry name" value="2-OXOISOVALERATE DEHYDROGENASE SUBUNIT ALPHA, MITOCHONDRIAL"/>
    <property type="match status" value="1"/>
</dbReference>
<evidence type="ECO:0000313" key="7">
    <source>
        <dbReference type="Proteomes" id="UP000203229"/>
    </source>
</evidence>
<dbReference type="GO" id="GO:0009083">
    <property type="term" value="P:branched-chain amino acid catabolic process"/>
    <property type="evidence" value="ECO:0007669"/>
    <property type="project" value="TreeGrafter"/>
</dbReference>
<dbReference type="Gene3D" id="3.40.50.970">
    <property type="match status" value="1"/>
</dbReference>
<dbReference type="Pfam" id="PF00676">
    <property type="entry name" value="E1_dh"/>
    <property type="match status" value="1"/>
</dbReference>
<dbReference type="InterPro" id="IPR001017">
    <property type="entry name" value="DH_E1"/>
</dbReference>
<evidence type="ECO:0000256" key="1">
    <source>
        <dbReference type="ARBA" id="ARBA00001964"/>
    </source>
</evidence>
<dbReference type="Proteomes" id="UP000203229">
    <property type="component" value="Chromosome"/>
</dbReference>
<dbReference type="InterPro" id="IPR050771">
    <property type="entry name" value="Alpha-ketoacid_DH_E1_comp"/>
</dbReference>
<evidence type="ECO:0000259" key="5">
    <source>
        <dbReference type="Pfam" id="PF00676"/>
    </source>
</evidence>
<comment type="function">
    <text evidence="4">The pyruvate dehydrogenase complex catalyzes the overall conversion of pyruvate to acetyl-CoA and CO(2). It contains multiple copies of three enzymatic components: pyruvate dehydrogenase (E1), dihydrolipoamide acetyltransferase (E2) and lipoamide dehydrogenase (E3).</text>
</comment>
<sequence length="372" mass="42379">MKTKFLNVFDPLKNQRVEIMDKTGKIINPKLMPDIKDAKLLEAYKLMNLSRRQDDYQNKLQRQGRLLSFLSSTGQEATEVGYTLPLIKGKDWFVPGYRNNAAWLTMGMPMRNIMLYWMGNEYGAKSPDGVNMLPPNIIIGSQYSHAAGIAFAEKYRKTNAVTVTSTGDGGMSEGETYEAMNFAKLHELPVLFVCENNKWAISTPYSKSTKALNIAVKGIASGVPSIKVDGNDFLAVYSVVSEAIEFIRSGNGPVLIEFDTYRLGAHSSSDNPKIYRPEEEFQEALTRDPLIRMKNYLIENKGWTEKKQEKLDKEQDEFIKAEFEYAEANKAYPLEDVFNYVYAEKTPELEEQYKEAKEFFEKYPDVLKGGHH</sequence>
<dbReference type="EC" id="1.2.4.1" evidence="4"/>
<protein>
    <recommendedName>
        <fullName evidence="4">Pyruvate dehydrogenase E1 component subunit alpha</fullName>
        <ecNumber evidence="4">1.2.4.1</ecNumber>
    </recommendedName>
</protein>
<dbReference type="NCBIfam" id="TIGR03181">
    <property type="entry name" value="PDH_E1_alph_x"/>
    <property type="match status" value="1"/>
</dbReference>
<keyword evidence="2 4" id="KW-0560">Oxidoreductase</keyword>
<keyword evidence="4 6" id="KW-0670">Pyruvate</keyword>
<evidence type="ECO:0000313" key="6">
    <source>
        <dbReference type="EMBL" id="ASP28205.1"/>
    </source>
</evidence>
<dbReference type="InterPro" id="IPR029061">
    <property type="entry name" value="THDP-binding"/>
</dbReference>
<gene>
    <name evidence="6" type="primary">pdhA</name>
    <name evidence="6" type="ORF">SCORR_v1c04310</name>
</gene>
<dbReference type="InterPro" id="IPR017596">
    <property type="entry name" value="PdhA/BkdA"/>
</dbReference>
<evidence type="ECO:0000256" key="2">
    <source>
        <dbReference type="ARBA" id="ARBA00023002"/>
    </source>
</evidence>
<evidence type="ECO:0000256" key="4">
    <source>
        <dbReference type="RuleBase" id="RU366007"/>
    </source>
</evidence>
<name>A0A222ENX1_9MOLU</name>
<dbReference type="EMBL" id="CP022535">
    <property type="protein sequence ID" value="ASP28205.1"/>
    <property type="molecule type" value="Genomic_DNA"/>
</dbReference>
<comment type="cofactor">
    <cofactor evidence="1 4">
        <name>thiamine diphosphate</name>
        <dbReference type="ChEBI" id="CHEBI:58937"/>
    </cofactor>
</comment>
<feature type="domain" description="Dehydrogenase E1 component" evidence="5">
    <location>
        <begin position="44"/>
        <end position="331"/>
    </location>
</feature>
<comment type="catalytic activity">
    <reaction evidence="4">
        <text>N(6)-[(R)-lipoyl]-L-lysyl-[protein] + pyruvate + H(+) = N(6)-[(R)-S(8)-acetyldihydrolipoyl]-L-lysyl-[protein] + CO2</text>
        <dbReference type="Rhea" id="RHEA:19189"/>
        <dbReference type="Rhea" id="RHEA-COMP:10474"/>
        <dbReference type="Rhea" id="RHEA-COMP:10478"/>
        <dbReference type="ChEBI" id="CHEBI:15361"/>
        <dbReference type="ChEBI" id="CHEBI:15378"/>
        <dbReference type="ChEBI" id="CHEBI:16526"/>
        <dbReference type="ChEBI" id="CHEBI:83099"/>
        <dbReference type="ChEBI" id="CHEBI:83111"/>
        <dbReference type="EC" id="1.2.4.1"/>
    </reaction>
</comment>
<reference evidence="6 7" key="1">
    <citation type="submission" date="2017-07" db="EMBL/GenBank/DDBJ databases">
        <title>Complete genome sequence of Spiroplasma corruscae EC-1 (DSM 19793).</title>
        <authorList>
            <person name="Tsai Y.-M."/>
            <person name="Lo W.-S."/>
            <person name="Kuo C.-H."/>
        </authorList>
    </citation>
    <scope>NUCLEOTIDE SEQUENCE [LARGE SCALE GENOMIC DNA]</scope>
    <source>
        <strain evidence="6 7">EC-1</strain>
    </source>
</reference>
<dbReference type="PANTHER" id="PTHR43380:SF1">
    <property type="entry name" value="2-OXOISOVALERATE DEHYDROGENASE SUBUNIT ALPHA, MITOCHONDRIAL"/>
    <property type="match status" value="1"/>
</dbReference>
<evidence type="ECO:0000256" key="3">
    <source>
        <dbReference type="ARBA" id="ARBA00023052"/>
    </source>
</evidence>
<proteinExistence type="predicted"/>
<accession>A0A222ENX1</accession>
<dbReference type="OrthoDB" id="9766715at2"/>
<dbReference type="CDD" id="cd02000">
    <property type="entry name" value="TPP_E1_PDC_ADC_BCADC"/>
    <property type="match status" value="1"/>
</dbReference>
<dbReference type="RefSeq" id="WP_094048725.1">
    <property type="nucleotide sequence ID" value="NZ_CP022535.1"/>
</dbReference>
<dbReference type="SUPFAM" id="SSF52518">
    <property type="entry name" value="Thiamin diphosphate-binding fold (THDP-binding)"/>
    <property type="match status" value="1"/>
</dbReference>
<keyword evidence="7" id="KW-1185">Reference proteome</keyword>
<dbReference type="AlphaFoldDB" id="A0A222ENX1"/>
<dbReference type="GO" id="GO:0004739">
    <property type="term" value="F:pyruvate dehydrogenase (acetyl-transferring) activity"/>
    <property type="evidence" value="ECO:0007669"/>
    <property type="project" value="UniProtKB-UniRule"/>
</dbReference>
<comment type="subunit">
    <text evidence="4">Heterodimer of an alpha and a beta chain.</text>
</comment>
<dbReference type="KEGG" id="scou:SCORR_v1c04310"/>
<organism evidence="6 7">
    <name type="scientific">Spiroplasma corruscae</name>
    <dbReference type="NCBI Taxonomy" id="216934"/>
    <lineage>
        <taxon>Bacteria</taxon>
        <taxon>Bacillati</taxon>
        <taxon>Mycoplasmatota</taxon>
        <taxon>Mollicutes</taxon>
        <taxon>Entomoplasmatales</taxon>
        <taxon>Spiroplasmataceae</taxon>
        <taxon>Spiroplasma</taxon>
    </lineage>
</organism>
<keyword evidence="3 4" id="KW-0786">Thiamine pyrophosphate</keyword>